<reference evidence="8" key="1">
    <citation type="submission" date="2016-03" db="EMBL/GenBank/DDBJ databases">
        <authorList>
            <person name="Devillers Hugo."/>
        </authorList>
    </citation>
    <scope>NUCLEOTIDE SEQUENCE [LARGE SCALE GENOMIC DNA]</scope>
</reference>
<evidence type="ECO:0000256" key="5">
    <source>
        <dbReference type="SAM" id="Coils"/>
    </source>
</evidence>
<feature type="compositionally biased region" description="Low complexity" evidence="6">
    <location>
        <begin position="312"/>
        <end position="326"/>
    </location>
</feature>
<keyword evidence="2" id="KW-0240">DNA-directed RNA polymerase</keyword>
<keyword evidence="4" id="KW-0539">Nucleus</keyword>
<accession>A0A1G4JPI6</accession>
<dbReference type="GO" id="GO:0005666">
    <property type="term" value="C:RNA polymerase III complex"/>
    <property type="evidence" value="ECO:0007669"/>
    <property type="project" value="InterPro"/>
</dbReference>
<feature type="coiled-coil region" evidence="5">
    <location>
        <begin position="224"/>
        <end position="251"/>
    </location>
</feature>
<dbReference type="PANTHER" id="PTHR13408:SF0">
    <property type="entry name" value="DNA-DIRECTED RNA POLYMERASE III SUBUNIT RPC4"/>
    <property type="match status" value="1"/>
</dbReference>
<dbReference type="OrthoDB" id="5836119at2759"/>
<feature type="region of interest" description="Disordered" evidence="6">
    <location>
        <begin position="1"/>
        <end position="73"/>
    </location>
</feature>
<sequence length="432" mass="47792">MSGTGRLPGLNQGAAKPGLKFKPKALARRSKEEREKAIPKPATEDVLNGHNSRKKYSKKDFGKNGQQQKRVPKYLLNTRVVGAGFGAENFAGGGSDMRRGFMKSEGGSASHDLLQRGLQQANSGDKSAEDADSDNEGQTKFNMGREYRANELYASEDEVDVEGTEPDEEVLRSKRLAHFFPVRAVRVRHEDIDTMEKELKDTMSDLNTREPTPGVVMKQEEDISNVIDEREAELQEKLNDLQLQNESALLDSTDAVDEARWIAHDHAHIHNRLLKINNKPGKFMFFQLPAVLPDFETPPEPAEEKSMHLDPTESTDPTEPTDPTETASMSTEVKSTSDVEADSKPLEKAPSKAAEASAQEVLDRPLAGNIGALRIHKSGKITVKIGNVVMDINRGAENTFLQEVVALDERDDERTVELLGRITGKVVVTPKF</sequence>
<evidence type="ECO:0000256" key="6">
    <source>
        <dbReference type="SAM" id="MobiDB-lite"/>
    </source>
</evidence>
<evidence type="ECO:0000313" key="7">
    <source>
        <dbReference type="EMBL" id="SCU92658.1"/>
    </source>
</evidence>
<keyword evidence="5" id="KW-0175">Coiled coil</keyword>
<gene>
    <name evidence="7" type="ORF">LANO_0E01662G</name>
</gene>
<dbReference type="AlphaFoldDB" id="A0A1G4JPI6"/>
<dbReference type="Pfam" id="PF05132">
    <property type="entry name" value="RNA_pol_Rpc4"/>
    <property type="match status" value="1"/>
</dbReference>
<evidence type="ECO:0000256" key="3">
    <source>
        <dbReference type="ARBA" id="ARBA00023163"/>
    </source>
</evidence>
<dbReference type="GO" id="GO:0003677">
    <property type="term" value="F:DNA binding"/>
    <property type="evidence" value="ECO:0007669"/>
    <property type="project" value="InterPro"/>
</dbReference>
<dbReference type="PANTHER" id="PTHR13408">
    <property type="entry name" value="DNA-DIRECTED RNA POLYMERASE III"/>
    <property type="match status" value="1"/>
</dbReference>
<feature type="compositionally biased region" description="Basic residues" evidence="6">
    <location>
        <begin position="19"/>
        <end position="28"/>
    </location>
</feature>
<feature type="compositionally biased region" description="Basic and acidic residues" evidence="6">
    <location>
        <begin position="335"/>
        <end position="350"/>
    </location>
</feature>
<protein>
    <submittedName>
        <fullName evidence="7">LANO_0E01662g1_1</fullName>
    </submittedName>
</protein>
<dbReference type="Proteomes" id="UP000189911">
    <property type="component" value="Chromosome E"/>
</dbReference>
<organism evidence="7 8">
    <name type="scientific">Lachancea nothofagi CBS 11611</name>
    <dbReference type="NCBI Taxonomy" id="1266666"/>
    <lineage>
        <taxon>Eukaryota</taxon>
        <taxon>Fungi</taxon>
        <taxon>Dikarya</taxon>
        <taxon>Ascomycota</taxon>
        <taxon>Saccharomycotina</taxon>
        <taxon>Saccharomycetes</taxon>
        <taxon>Saccharomycetales</taxon>
        <taxon>Saccharomycetaceae</taxon>
        <taxon>Lachancea</taxon>
    </lineage>
</organism>
<proteinExistence type="predicted"/>
<feature type="compositionally biased region" description="Basic and acidic residues" evidence="6">
    <location>
        <begin position="302"/>
        <end position="311"/>
    </location>
</feature>
<evidence type="ECO:0000313" key="8">
    <source>
        <dbReference type="Proteomes" id="UP000189911"/>
    </source>
</evidence>
<name>A0A1G4JPI6_9SACH</name>
<keyword evidence="3" id="KW-0804">Transcription</keyword>
<evidence type="ECO:0000256" key="1">
    <source>
        <dbReference type="ARBA" id="ARBA00004123"/>
    </source>
</evidence>
<feature type="region of interest" description="Disordered" evidence="6">
    <location>
        <begin position="119"/>
        <end position="146"/>
    </location>
</feature>
<feature type="region of interest" description="Disordered" evidence="6">
    <location>
        <begin position="295"/>
        <end position="357"/>
    </location>
</feature>
<evidence type="ECO:0000256" key="2">
    <source>
        <dbReference type="ARBA" id="ARBA00022478"/>
    </source>
</evidence>
<dbReference type="GO" id="GO:0042797">
    <property type="term" value="P:tRNA transcription by RNA polymerase III"/>
    <property type="evidence" value="ECO:0007669"/>
    <property type="project" value="TreeGrafter"/>
</dbReference>
<keyword evidence="8" id="KW-1185">Reference proteome</keyword>
<evidence type="ECO:0000256" key="4">
    <source>
        <dbReference type="ARBA" id="ARBA00023242"/>
    </source>
</evidence>
<dbReference type="InterPro" id="IPR007811">
    <property type="entry name" value="RPC4"/>
</dbReference>
<feature type="compositionally biased region" description="Basic and acidic residues" evidence="6">
    <location>
        <begin position="29"/>
        <end position="38"/>
    </location>
</feature>
<comment type="subcellular location">
    <subcellularLocation>
        <location evidence="1">Nucleus</location>
    </subcellularLocation>
</comment>
<dbReference type="EMBL" id="LT598451">
    <property type="protein sequence ID" value="SCU92658.1"/>
    <property type="molecule type" value="Genomic_DNA"/>
</dbReference>